<feature type="chain" id="PRO_5042123212" description="Cuticle protein 18.7-like" evidence="1">
    <location>
        <begin position="17"/>
        <end position="173"/>
    </location>
</feature>
<evidence type="ECO:0008006" key="4">
    <source>
        <dbReference type="Google" id="ProtNLM"/>
    </source>
</evidence>
<dbReference type="Proteomes" id="UP001258017">
    <property type="component" value="Unassembled WGS sequence"/>
</dbReference>
<name>A0AAD9RX37_9HYME</name>
<gene>
    <name evidence="2" type="ORF">KPH14_003683</name>
</gene>
<dbReference type="EMBL" id="JAIFRP010000006">
    <property type="protein sequence ID" value="KAK2587550.1"/>
    <property type="molecule type" value="Genomic_DNA"/>
</dbReference>
<feature type="signal peptide" evidence="1">
    <location>
        <begin position="1"/>
        <end position="16"/>
    </location>
</feature>
<keyword evidence="1" id="KW-0732">Signal</keyword>
<organism evidence="2 3">
    <name type="scientific">Odynerus spinipes</name>
    <dbReference type="NCBI Taxonomy" id="1348599"/>
    <lineage>
        <taxon>Eukaryota</taxon>
        <taxon>Metazoa</taxon>
        <taxon>Ecdysozoa</taxon>
        <taxon>Arthropoda</taxon>
        <taxon>Hexapoda</taxon>
        <taxon>Insecta</taxon>
        <taxon>Pterygota</taxon>
        <taxon>Neoptera</taxon>
        <taxon>Endopterygota</taxon>
        <taxon>Hymenoptera</taxon>
        <taxon>Apocrita</taxon>
        <taxon>Aculeata</taxon>
        <taxon>Vespoidea</taxon>
        <taxon>Vespidae</taxon>
        <taxon>Eumeninae</taxon>
        <taxon>Odynerus</taxon>
    </lineage>
</organism>
<accession>A0AAD9RX37</accession>
<reference evidence="2" key="1">
    <citation type="submission" date="2021-08" db="EMBL/GenBank/DDBJ databases">
        <authorList>
            <person name="Misof B."/>
            <person name="Oliver O."/>
            <person name="Podsiadlowski L."/>
            <person name="Donath A."/>
            <person name="Peters R."/>
            <person name="Mayer C."/>
            <person name="Rust J."/>
            <person name="Gunkel S."/>
            <person name="Lesny P."/>
            <person name="Martin S."/>
            <person name="Oeyen J.P."/>
            <person name="Petersen M."/>
            <person name="Panagiotis P."/>
            <person name="Wilbrandt J."/>
            <person name="Tanja T."/>
        </authorList>
    </citation>
    <scope>NUCLEOTIDE SEQUENCE</scope>
    <source>
        <strain evidence="2">GBR_01_08_01A</strain>
        <tissue evidence="2">Thorax + abdomen</tissue>
    </source>
</reference>
<evidence type="ECO:0000256" key="1">
    <source>
        <dbReference type="SAM" id="SignalP"/>
    </source>
</evidence>
<evidence type="ECO:0000313" key="3">
    <source>
        <dbReference type="Proteomes" id="UP001258017"/>
    </source>
</evidence>
<evidence type="ECO:0000313" key="2">
    <source>
        <dbReference type="EMBL" id="KAK2587550.1"/>
    </source>
</evidence>
<reference evidence="2" key="2">
    <citation type="journal article" date="2023" name="Commun. Biol.">
        <title>Intrasexual cuticular hydrocarbon dimorphism in a wasp sheds light on hydrocarbon biosynthesis genes in Hymenoptera.</title>
        <authorList>
            <person name="Moris V.C."/>
            <person name="Podsiadlowski L."/>
            <person name="Martin S."/>
            <person name="Oeyen J.P."/>
            <person name="Donath A."/>
            <person name="Petersen M."/>
            <person name="Wilbrandt J."/>
            <person name="Misof B."/>
            <person name="Liedtke D."/>
            <person name="Thamm M."/>
            <person name="Scheiner R."/>
            <person name="Schmitt T."/>
            <person name="Niehuis O."/>
        </authorList>
    </citation>
    <scope>NUCLEOTIDE SEQUENCE</scope>
    <source>
        <strain evidence="2">GBR_01_08_01A</strain>
    </source>
</reference>
<comment type="caution">
    <text evidence="2">The sequence shown here is derived from an EMBL/GenBank/DDBJ whole genome shotgun (WGS) entry which is preliminary data.</text>
</comment>
<keyword evidence="3" id="KW-1185">Reference proteome</keyword>
<sequence length="173" mass="17712">MKVIIAFSAIVAVALGHPGVLFGAHPVPLAYARLVPGAPIGLDGRVVDTPEVAVAKAEHAAAHVNERITLANEAVKSADVIVPAATYSYAPLAAPVLAAHAPTVPLAVTKILPGAPIGYDGRVVDTPEVSIAKAEHAAAHVNERIGLAQEAAKTASADFPLFVSSPLVYAKYH</sequence>
<proteinExistence type="predicted"/>
<dbReference type="AlphaFoldDB" id="A0AAD9RX37"/>
<protein>
    <recommendedName>
        <fullName evidence="4">Cuticle protein 18.7-like</fullName>
    </recommendedName>
</protein>